<reference evidence="2" key="1">
    <citation type="journal article" date="2014" name="Int. J. Syst. Evol. Microbiol.">
        <title>Complete genome sequence of Corynebacterium casei LMG S-19264T (=DSM 44701T), isolated from a smear-ripened cheese.</title>
        <authorList>
            <consortium name="US DOE Joint Genome Institute (JGI-PGF)"/>
            <person name="Walter F."/>
            <person name="Albersmeier A."/>
            <person name="Kalinowski J."/>
            <person name="Ruckert C."/>
        </authorList>
    </citation>
    <scope>NUCLEOTIDE SEQUENCE</scope>
    <source>
        <strain evidence="2">JCM 12289</strain>
    </source>
</reference>
<dbReference type="EMBL" id="BAAADN010000012">
    <property type="protein sequence ID" value="GAA0453809.1"/>
    <property type="molecule type" value="Genomic_DNA"/>
</dbReference>
<evidence type="ECO:0000313" key="5">
    <source>
        <dbReference type="Proteomes" id="UP001500962"/>
    </source>
</evidence>
<organism evidence="2 5">
    <name type="scientific">Halococcus dombrowskii</name>
    <dbReference type="NCBI Taxonomy" id="179637"/>
    <lineage>
        <taxon>Archaea</taxon>
        <taxon>Methanobacteriati</taxon>
        <taxon>Methanobacteriota</taxon>
        <taxon>Stenosarchaea group</taxon>
        <taxon>Halobacteria</taxon>
        <taxon>Halobacteriales</taxon>
        <taxon>Halococcaceae</taxon>
        <taxon>Halococcus</taxon>
    </lineage>
</organism>
<keyword evidence="1" id="KW-1133">Transmembrane helix</keyword>
<evidence type="ECO:0000313" key="4">
    <source>
        <dbReference type="Proteomes" id="UP000830542"/>
    </source>
</evidence>
<dbReference type="GeneID" id="71761999"/>
<accession>A0AAV3SCI6</accession>
<protein>
    <submittedName>
        <fullName evidence="2">Uncharacterized protein</fullName>
    </submittedName>
</protein>
<sequence length="183" mass="20824">MATTTPLQAQMLTSIASIVLSAALVIVTYLYYKETSYQTKPVLKPTVDKVDGILTRFAIENTGNGAAHDVVVQFGFRHLDYRVDWEMPLIAPGDRHIFYLPFDSASHLVYKEEITNEIGDSKGIIEFESKYTDAFGRPETNEEQVEVLKVLNLQEQSSELVNKDEVREVKRELKKIRKIAEDL</sequence>
<proteinExistence type="predicted"/>
<dbReference type="KEGG" id="hdo:MUK72_09085"/>
<evidence type="ECO:0000256" key="1">
    <source>
        <dbReference type="SAM" id="Phobius"/>
    </source>
</evidence>
<dbReference type="EMBL" id="CP095005">
    <property type="protein sequence ID" value="UOO94125.1"/>
    <property type="molecule type" value="Genomic_DNA"/>
</dbReference>
<reference evidence="3" key="2">
    <citation type="submission" date="2022-04" db="EMBL/GenBank/DDBJ databases">
        <title>Sequencing and genomic assembly of Halococcus dombrowskii.</title>
        <authorList>
            <person name="Lim S.W."/>
            <person name="MacLea K.S."/>
        </authorList>
    </citation>
    <scope>NUCLEOTIDE SEQUENCE</scope>
    <source>
        <strain evidence="3">H4</strain>
    </source>
</reference>
<dbReference type="RefSeq" id="WP_244699269.1">
    <property type="nucleotide sequence ID" value="NZ_BAAADN010000012.1"/>
</dbReference>
<evidence type="ECO:0000313" key="2">
    <source>
        <dbReference type="EMBL" id="GAA0453809.1"/>
    </source>
</evidence>
<dbReference type="AlphaFoldDB" id="A0AAV3SCI6"/>
<feature type="transmembrane region" description="Helical" evidence="1">
    <location>
        <begin position="12"/>
        <end position="32"/>
    </location>
</feature>
<gene>
    <name evidence="2" type="ORF">GCM10008985_06930</name>
    <name evidence="3" type="ORF">MUK72_09085</name>
</gene>
<keyword evidence="1" id="KW-0472">Membrane</keyword>
<keyword evidence="1" id="KW-0812">Transmembrane</keyword>
<keyword evidence="4" id="KW-1185">Reference proteome</keyword>
<name>A0AAV3SCI6_HALDO</name>
<evidence type="ECO:0000313" key="3">
    <source>
        <dbReference type="EMBL" id="UOO94125.1"/>
    </source>
</evidence>
<reference evidence="2" key="3">
    <citation type="submission" date="2023-12" db="EMBL/GenBank/DDBJ databases">
        <authorList>
            <person name="Sun Q."/>
            <person name="Inoue M."/>
        </authorList>
    </citation>
    <scope>NUCLEOTIDE SEQUENCE</scope>
    <source>
        <strain evidence="2">JCM 12289</strain>
    </source>
</reference>
<dbReference type="Proteomes" id="UP000830542">
    <property type="component" value="Chromosome"/>
</dbReference>
<dbReference type="Proteomes" id="UP001500962">
    <property type="component" value="Unassembled WGS sequence"/>
</dbReference>